<evidence type="ECO:0000256" key="1">
    <source>
        <dbReference type="ARBA" id="ARBA00022574"/>
    </source>
</evidence>
<dbReference type="InterPro" id="IPR001680">
    <property type="entry name" value="WD40_rpt"/>
</dbReference>
<evidence type="ECO:0000313" key="3">
    <source>
        <dbReference type="EMBL" id="KZS01208.1"/>
    </source>
</evidence>
<dbReference type="GO" id="GO:0005737">
    <property type="term" value="C:cytoplasm"/>
    <property type="evidence" value="ECO:0007669"/>
    <property type="project" value="TreeGrafter"/>
</dbReference>
<evidence type="ECO:0000256" key="2">
    <source>
        <dbReference type="ARBA" id="ARBA00022737"/>
    </source>
</evidence>
<reference evidence="3 4" key="1">
    <citation type="submission" date="2016-03" db="EMBL/GenBank/DDBJ databases">
        <title>EvidentialGene: Evidence-directed Construction of Genes on Genomes.</title>
        <authorList>
            <person name="Gilbert D.G."/>
            <person name="Choi J.-H."/>
            <person name="Mockaitis K."/>
            <person name="Colbourne J."/>
            <person name="Pfrender M."/>
        </authorList>
    </citation>
    <scope>NUCLEOTIDE SEQUENCE [LARGE SCALE GENOMIC DNA]</scope>
    <source>
        <strain evidence="3 4">Xinb3</strain>
        <tissue evidence="3">Complete organism</tissue>
    </source>
</reference>
<keyword evidence="1" id="KW-0853">WD repeat</keyword>
<dbReference type="PANTHER" id="PTHR15574:SF21">
    <property type="entry name" value="DDB1- AND CUL4-ASSOCIATED FACTOR 8"/>
    <property type="match status" value="1"/>
</dbReference>
<proteinExistence type="predicted"/>
<sequence length="213" mass="23912">LLTVKHSERKIALYSISNHPIDTSEFCVGGRDQFVRVYDRRYVSTDVESSLVSKSCPRHLLDSSVRAHVTSAVYNFNGSELLASYNDEDIYSFSSKSVEGADALHRYSGHRNNATVKGVNYYGPRSEFVISGSDCGNIFFWDSSTEAIVQCIPGDENGVVNCLEPHPSIPVLATSGLDDDVKIWTPKCFDEPQLWELKKVFQNLVKIPFILYF</sequence>
<organism evidence="3 4">
    <name type="scientific">Daphnia magna</name>
    <dbReference type="NCBI Taxonomy" id="35525"/>
    <lineage>
        <taxon>Eukaryota</taxon>
        <taxon>Metazoa</taxon>
        <taxon>Ecdysozoa</taxon>
        <taxon>Arthropoda</taxon>
        <taxon>Crustacea</taxon>
        <taxon>Branchiopoda</taxon>
        <taxon>Diplostraca</taxon>
        <taxon>Cladocera</taxon>
        <taxon>Anomopoda</taxon>
        <taxon>Daphniidae</taxon>
        <taxon>Daphnia</taxon>
    </lineage>
</organism>
<dbReference type="STRING" id="35525.A0A164IFN5"/>
<dbReference type="GO" id="GO:0080008">
    <property type="term" value="C:Cul4-RING E3 ubiquitin ligase complex"/>
    <property type="evidence" value="ECO:0007669"/>
    <property type="project" value="TreeGrafter"/>
</dbReference>
<protein>
    <submittedName>
        <fullName evidence="3">DDB1-and CUL4-associated factor 8</fullName>
    </submittedName>
</protein>
<evidence type="ECO:0000313" key="4">
    <source>
        <dbReference type="Proteomes" id="UP000076858"/>
    </source>
</evidence>
<dbReference type="Gene3D" id="2.130.10.10">
    <property type="entry name" value="YVTN repeat-like/Quinoprotein amine dehydrogenase"/>
    <property type="match status" value="1"/>
</dbReference>
<dbReference type="PANTHER" id="PTHR15574">
    <property type="entry name" value="WD REPEAT DOMAIN-CONTAINING FAMILY"/>
    <property type="match status" value="1"/>
</dbReference>
<dbReference type="SMART" id="SM00320">
    <property type="entry name" value="WD40"/>
    <property type="match status" value="4"/>
</dbReference>
<dbReference type="OrthoDB" id="4869960at2759"/>
<gene>
    <name evidence="3" type="ORF">APZ42_002202</name>
</gene>
<accession>A0A164IFN5</accession>
<dbReference type="InterPro" id="IPR015943">
    <property type="entry name" value="WD40/YVTN_repeat-like_dom_sf"/>
</dbReference>
<comment type="caution">
    <text evidence="3">The sequence shown here is derived from an EMBL/GenBank/DDBJ whole genome shotgun (WGS) entry which is preliminary data.</text>
</comment>
<dbReference type="EMBL" id="LRGB01007366">
    <property type="protein sequence ID" value="KZS01208.1"/>
    <property type="molecule type" value="Genomic_DNA"/>
</dbReference>
<dbReference type="InterPro" id="IPR036322">
    <property type="entry name" value="WD40_repeat_dom_sf"/>
</dbReference>
<dbReference type="Proteomes" id="UP000076858">
    <property type="component" value="Unassembled WGS sequence"/>
</dbReference>
<keyword evidence="4" id="KW-1185">Reference proteome</keyword>
<dbReference type="Pfam" id="PF00400">
    <property type="entry name" value="WD40"/>
    <property type="match status" value="2"/>
</dbReference>
<keyword evidence="2" id="KW-0677">Repeat</keyword>
<dbReference type="InterPro" id="IPR045151">
    <property type="entry name" value="DCAF8"/>
</dbReference>
<feature type="non-terminal residue" evidence="3">
    <location>
        <position position="1"/>
    </location>
</feature>
<dbReference type="SUPFAM" id="SSF50978">
    <property type="entry name" value="WD40 repeat-like"/>
    <property type="match status" value="1"/>
</dbReference>
<name>A0A164IFN5_9CRUS</name>
<dbReference type="AlphaFoldDB" id="A0A164IFN5"/>